<dbReference type="PROSITE" id="PS51257">
    <property type="entry name" value="PROKAR_LIPOPROTEIN"/>
    <property type="match status" value="1"/>
</dbReference>
<name>A0AAW8B0N5_9GAMM</name>
<reference evidence="1" key="1">
    <citation type="journal article" date="2010" name="Int. J. Syst. Evol. Microbiol.">
        <title>Porticoccus litoralis gen. nov., sp. nov., a gammaproteobacterium isolated from the Yellow Sea.</title>
        <authorList>
            <person name="Oh H.M."/>
            <person name="Kim H."/>
            <person name="Kim K.M."/>
            <person name="Min G.S."/>
            <person name="Cho J.C."/>
        </authorList>
    </citation>
    <scope>NUCLEOTIDE SEQUENCE</scope>
    <source>
        <strain evidence="1">DSM 25064</strain>
    </source>
</reference>
<keyword evidence="2" id="KW-1185">Reference proteome</keyword>
<evidence type="ECO:0008006" key="3">
    <source>
        <dbReference type="Google" id="ProtNLM"/>
    </source>
</evidence>
<evidence type="ECO:0000313" key="1">
    <source>
        <dbReference type="EMBL" id="MDP1520251.1"/>
    </source>
</evidence>
<organism evidence="1 2">
    <name type="scientific">Porticoccus litoralis</name>
    <dbReference type="NCBI Taxonomy" id="434086"/>
    <lineage>
        <taxon>Bacteria</taxon>
        <taxon>Pseudomonadati</taxon>
        <taxon>Pseudomonadota</taxon>
        <taxon>Gammaproteobacteria</taxon>
        <taxon>Cellvibrionales</taxon>
        <taxon>Porticoccaceae</taxon>
        <taxon>Porticoccus</taxon>
    </lineage>
</organism>
<accession>A0AAW8B0N5</accession>
<sequence length="198" mass="22115">MIRIKFFRHLSLGLICTLPLILVGCGSSLPKGEAKTQSQWNTFEEAKAAYDSITLHETTTLDLQQLGFDPYSAPNVRILSYLDIIQVFSPNDSVKPDDLPPSVRDCIKAREECLAYQATPQVSSSKRVGNVFLDLLKFKRERIRTGWNFNALVVIDHDIVVYKIWSGMPIIDEFETRKNPLGPIQDSIGSAVQSGAGM</sequence>
<dbReference type="EMBL" id="JAUUUU010000002">
    <property type="protein sequence ID" value="MDP1520251.1"/>
    <property type="molecule type" value="Genomic_DNA"/>
</dbReference>
<protein>
    <recommendedName>
        <fullName evidence="3">Lipoprotein</fullName>
    </recommendedName>
</protein>
<evidence type="ECO:0000313" key="2">
    <source>
        <dbReference type="Proteomes" id="UP001178354"/>
    </source>
</evidence>
<dbReference type="AlphaFoldDB" id="A0AAW8B0N5"/>
<comment type="caution">
    <text evidence="1">The sequence shown here is derived from an EMBL/GenBank/DDBJ whole genome shotgun (WGS) entry which is preliminary data.</text>
</comment>
<proteinExistence type="predicted"/>
<dbReference type="Proteomes" id="UP001178354">
    <property type="component" value="Unassembled WGS sequence"/>
</dbReference>
<reference evidence="1" key="2">
    <citation type="submission" date="2023-08" db="EMBL/GenBank/DDBJ databases">
        <authorList>
            <person name="Luo J."/>
        </authorList>
    </citation>
    <scope>NUCLEOTIDE SEQUENCE</scope>
    <source>
        <strain evidence="1">DSM 25064</strain>
    </source>
</reference>
<gene>
    <name evidence="1" type="ORF">Q8A57_04640</name>
</gene>
<dbReference type="RefSeq" id="WP_305169817.1">
    <property type="nucleotide sequence ID" value="NZ_JAUUUU010000002.1"/>
</dbReference>